<evidence type="ECO:0000256" key="1">
    <source>
        <dbReference type="SAM" id="Coils"/>
    </source>
</evidence>
<proteinExistence type="predicted"/>
<accession>A0AAD9P2F5</accession>
<keyword evidence="3" id="KW-1185">Reference proteome</keyword>
<dbReference type="EMBL" id="JAODUO010000189">
    <property type="protein sequence ID" value="KAK2186791.1"/>
    <property type="molecule type" value="Genomic_DNA"/>
</dbReference>
<name>A0AAD9P2F5_RIDPI</name>
<evidence type="ECO:0000313" key="3">
    <source>
        <dbReference type="Proteomes" id="UP001209878"/>
    </source>
</evidence>
<feature type="coiled-coil region" evidence="1">
    <location>
        <begin position="19"/>
        <end position="46"/>
    </location>
</feature>
<keyword evidence="1" id="KW-0175">Coiled coil</keyword>
<comment type="caution">
    <text evidence="2">The sequence shown here is derived from an EMBL/GenBank/DDBJ whole genome shotgun (WGS) entry which is preliminary data.</text>
</comment>
<organism evidence="2 3">
    <name type="scientific">Ridgeia piscesae</name>
    <name type="common">Tubeworm</name>
    <dbReference type="NCBI Taxonomy" id="27915"/>
    <lineage>
        <taxon>Eukaryota</taxon>
        <taxon>Metazoa</taxon>
        <taxon>Spiralia</taxon>
        <taxon>Lophotrochozoa</taxon>
        <taxon>Annelida</taxon>
        <taxon>Polychaeta</taxon>
        <taxon>Sedentaria</taxon>
        <taxon>Canalipalpata</taxon>
        <taxon>Sabellida</taxon>
        <taxon>Siboglinidae</taxon>
        <taxon>Ridgeia</taxon>
    </lineage>
</organism>
<evidence type="ECO:0000313" key="2">
    <source>
        <dbReference type="EMBL" id="KAK2186791.1"/>
    </source>
</evidence>
<gene>
    <name evidence="2" type="ORF">NP493_189g05042</name>
</gene>
<protein>
    <submittedName>
        <fullName evidence="2">Uncharacterized protein</fullName>
    </submittedName>
</protein>
<dbReference type="AlphaFoldDB" id="A0AAD9P2F5"/>
<reference evidence="2" key="1">
    <citation type="journal article" date="2023" name="Mol. Biol. Evol.">
        <title>Third-Generation Sequencing Reveals the Adaptive Role of the Epigenome in Three Deep-Sea Polychaetes.</title>
        <authorList>
            <person name="Perez M."/>
            <person name="Aroh O."/>
            <person name="Sun Y."/>
            <person name="Lan Y."/>
            <person name="Juniper S.K."/>
            <person name="Young C.R."/>
            <person name="Angers B."/>
            <person name="Qian P.Y."/>
        </authorList>
    </citation>
    <scope>NUCLEOTIDE SEQUENCE</scope>
    <source>
        <strain evidence="2">R07B-5</strain>
    </source>
</reference>
<dbReference type="Proteomes" id="UP001209878">
    <property type="component" value="Unassembled WGS sequence"/>
</dbReference>
<sequence>MNNIDNYHLVLLQAESAINRRASDMIESINKQKADLLDQLHHTRDQKLENLQTNDHYIQEAQHVQQDVLRTTETATQAQMLAHRDMHALTLVSRDNAFVQFQAAIQDPVIGKLEGT</sequence>